<gene>
    <name evidence="6" type="primary">pcaQ</name>
    <name evidence="6" type="ORF">EZH22_10425</name>
</gene>
<dbReference type="Gene3D" id="3.40.190.10">
    <property type="entry name" value="Periplasmic binding protein-like II"/>
    <property type="match status" value="2"/>
</dbReference>
<evidence type="ECO:0000313" key="6">
    <source>
        <dbReference type="EMBL" id="QRG09582.1"/>
    </source>
</evidence>
<dbReference type="GO" id="GO:0003677">
    <property type="term" value="F:DNA binding"/>
    <property type="evidence" value="ECO:0007669"/>
    <property type="project" value="UniProtKB-KW"/>
</dbReference>
<dbReference type="Proteomes" id="UP000596427">
    <property type="component" value="Chromosome"/>
</dbReference>
<dbReference type="GO" id="GO:0005829">
    <property type="term" value="C:cytosol"/>
    <property type="evidence" value="ECO:0007669"/>
    <property type="project" value="TreeGrafter"/>
</dbReference>
<dbReference type="PROSITE" id="PS50931">
    <property type="entry name" value="HTH_LYSR"/>
    <property type="match status" value="1"/>
</dbReference>
<dbReference type="PANTHER" id="PTHR30419">
    <property type="entry name" value="HTH-TYPE TRANSCRIPTIONAL REGULATOR YBHD"/>
    <property type="match status" value="1"/>
</dbReference>
<dbReference type="Gene3D" id="1.10.10.10">
    <property type="entry name" value="Winged helix-like DNA-binding domain superfamily/Winged helix DNA-binding domain"/>
    <property type="match status" value="1"/>
</dbReference>
<dbReference type="InterPro" id="IPR050950">
    <property type="entry name" value="HTH-type_LysR_regulators"/>
</dbReference>
<dbReference type="KEGG" id="xdi:EZH22_10425"/>
<keyword evidence="7" id="KW-1185">Reference proteome</keyword>
<dbReference type="EMBL" id="CP063362">
    <property type="protein sequence ID" value="QRG09582.1"/>
    <property type="molecule type" value="Genomic_DNA"/>
</dbReference>
<dbReference type="Pfam" id="PF00126">
    <property type="entry name" value="HTH_1"/>
    <property type="match status" value="1"/>
</dbReference>
<dbReference type="PANTHER" id="PTHR30419:SF8">
    <property type="entry name" value="NITROGEN ASSIMILATION TRANSCRIPTIONAL ACTIVATOR-RELATED"/>
    <property type="match status" value="1"/>
</dbReference>
<evidence type="ECO:0000256" key="4">
    <source>
        <dbReference type="ARBA" id="ARBA00023163"/>
    </source>
</evidence>
<protein>
    <submittedName>
        <fullName evidence="6">Pca operon transcription factor PcaQ</fullName>
    </submittedName>
</protein>
<accession>A0A974PTL5</accession>
<dbReference type="InterPro" id="IPR036390">
    <property type="entry name" value="WH_DNA-bd_sf"/>
</dbReference>
<organism evidence="6 7">
    <name type="scientific">Xanthobacter dioxanivorans</name>
    <dbReference type="NCBI Taxonomy" id="2528964"/>
    <lineage>
        <taxon>Bacteria</taxon>
        <taxon>Pseudomonadati</taxon>
        <taxon>Pseudomonadota</taxon>
        <taxon>Alphaproteobacteria</taxon>
        <taxon>Hyphomicrobiales</taxon>
        <taxon>Xanthobacteraceae</taxon>
        <taxon>Xanthobacter</taxon>
    </lineage>
</organism>
<dbReference type="InterPro" id="IPR005119">
    <property type="entry name" value="LysR_subst-bd"/>
</dbReference>
<evidence type="ECO:0000313" key="7">
    <source>
        <dbReference type="Proteomes" id="UP000596427"/>
    </source>
</evidence>
<dbReference type="PRINTS" id="PR00039">
    <property type="entry name" value="HTHLYSR"/>
</dbReference>
<dbReference type="InterPro" id="IPR036388">
    <property type="entry name" value="WH-like_DNA-bd_sf"/>
</dbReference>
<keyword evidence="2" id="KW-0805">Transcription regulation</keyword>
<feature type="domain" description="HTH lysR-type" evidence="5">
    <location>
        <begin position="6"/>
        <end position="63"/>
    </location>
</feature>
<evidence type="ECO:0000259" key="5">
    <source>
        <dbReference type="PROSITE" id="PS50931"/>
    </source>
</evidence>
<evidence type="ECO:0000256" key="3">
    <source>
        <dbReference type="ARBA" id="ARBA00023125"/>
    </source>
</evidence>
<dbReference type="AlphaFoldDB" id="A0A974PTL5"/>
<reference evidence="6 7" key="1">
    <citation type="submission" date="2020-10" db="EMBL/GenBank/DDBJ databases">
        <title>Degradation of 1,4-Dioxane by Xanthobacter sp. YN2, via a Novel Group-2 Soluble Di-Iron Monooxygenase.</title>
        <authorList>
            <person name="Ma F."/>
            <person name="Wang Y."/>
            <person name="Yang J."/>
            <person name="Guo H."/>
            <person name="Su D."/>
            <person name="Yu L."/>
        </authorList>
    </citation>
    <scope>NUCLEOTIDE SEQUENCE [LARGE SCALE GENOMIC DNA]</scope>
    <source>
        <strain evidence="6 7">YN2</strain>
    </source>
</reference>
<keyword evidence="4" id="KW-0804">Transcription</keyword>
<keyword evidence="3" id="KW-0238">DNA-binding</keyword>
<dbReference type="NCBIfam" id="TIGR02424">
    <property type="entry name" value="TF_pcaQ"/>
    <property type="match status" value="1"/>
</dbReference>
<dbReference type="SUPFAM" id="SSF46785">
    <property type="entry name" value="Winged helix' DNA-binding domain"/>
    <property type="match status" value="1"/>
</dbReference>
<name>A0A974PTL5_9HYPH</name>
<comment type="similarity">
    <text evidence="1">Belongs to the LysR transcriptional regulatory family.</text>
</comment>
<dbReference type="SUPFAM" id="SSF53850">
    <property type="entry name" value="Periplasmic binding protein-like II"/>
    <property type="match status" value="1"/>
</dbReference>
<dbReference type="Pfam" id="PF03466">
    <property type="entry name" value="LysR_substrate"/>
    <property type="match status" value="1"/>
</dbReference>
<proteinExistence type="inferred from homology"/>
<dbReference type="InterPro" id="IPR000847">
    <property type="entry name" value="LysR_HTH_N"/>
</dbReference>
<evidence type="ECO:0000256" key="1">
    <source>
        <dbReference type="ARBA" id="ARBA00009437"/>
    </source>
</evidence>
<dbReference type="GO" id="GO:0045893">
    <property type="term" value="P:positive regulation of DNA-templated transcription"/>
    <property type="evidence" value="ECO:0007669"/>
    <property type="project" value="InterPro"/>
</dbReference>
<dbReference type="GO" id="GO:0019619">
    <property type="term" value="P:3,4-dihydroxybenzoate catabolic process"/>
    <property type="evidence" value="ECO:0007669"/>
    <property type="project" value="InterPro"/>
</dbReference>
<dbReference type="GO" id="GO:0003700">
    <property type="term" value="F:DNA-binding transcription factor activity"/>
    <property type="evidence" value="ECO:0007669"/>
    <property type="project" value="InterPro"/>
</dbReference>
<evidence type="ECO:0000256" key="2">
    <source>
        <dbReference type="ARBA" id="ARBA00023015"/>
    </source>
</evidence>
<sequence>MIDGRIKLRHIACFLEVAARAGFGRAGVSLHLTQPAVSRAIAELEEILGVCLFERGRGGAALTQQGEAFRAHAGTAYAELQRGIDTLRNAGGPAGGAFSIGALPTVAARIMPQAMLRAKALGLAAAVTIDAGPNGWLLDQLKQSRLDLVVGRLAEPQAMLGLAFEHLYSEPIVFVTRPGHPLAIGQSVGMAEIARYTLLVPSKGSIIRPEIDRLFILEGIARVDDAIETVDPSFGRAFTRASDAVWIISHGVVAGDLTEGNLVRVPVTTTISGGPVGLTTRAGVPLSPAGQILVGAIRETARGL</sequence>
<dbReference type="InterPro" id="IPR012787">
    <property type="entry name" value="TF_PcaQ"/>
</dbReference>